<accession>A0ABP6W6D5</accession>
<evidence type="ECO:0000313" key="2">
    <source>
        <dbReference type="Proteomes" id="UP001500707"/>
    </source>
</evidence>
<proteinExistence type="predicted"/>
<evidence type="ECO:0000313" key="1">
    <source>
        <dbReference type="EMBL" id="GAA3546193.1"/>
    </source>
</evidence>
<dbReference type="Proteomes" id="UP001500707">
    <property type="component" value="Unassembled WGS sequence"/>
</dbReference>
<dbReference type="EMBL" id="BAABCE010000005">
    <property type="protein sequence ID" value="GAA3546193.1"/>
    <property type="molecule type" value="Genomic_DNA"/>
</dbReference>
<keyword evidence="2" id="KW-1185">Reference proteome</keyword>
<name>A0ABP6W6D5_9ACTN</name>
<protein>
    <submittedName>
        <fullName evidence="1">Uncharacterized protein</fullName>
    </submittedName>
</protein>
<sequence>MKYSGTSMISAAAAPMPASPVTRLAKVSFIGVPPRVRWRIHVARRFSDDLNPAARDMSRPWA</sequence>
<reference evidence="2" key="1">
    <citation type="journal article" date="2019" name="Int. J. Syst. Evol. Microbiol.">
        <title>The Global Catalogue of Microorganisms (GCM) 10K type strain sequencing project: providing services to taxonomists for standard genome sequencing and annotation.</title>
        <authorList>
            <consortium name="The Broad Institute Genomics Platform"/>
            <consortium name="The Broad Institute Genome Sequencing Center for Infectious Disease"/>
            <person name="Wu L."/>
            <person name="Ma J."/>
        </authorList>
    </citation>
    <scope>NUCLEOTIDE SEQUENCE [LARGE SCALE GENOMIC DNA]</scope>
    <source>
        <strain evidence="2">JCM 17656</strain>
    </source>
</reference>
<organism evidence="1 2">
    <name type="scientific">Streptomyces osmaniensis</name>
    <dbReference type="NCBI Taxonomy" id="593134"/>
    <lineage>
        <taxon>Bacteria</taxon>
        <taxon>Bacillati</taxon>
        <taxon>Actinomycetota</taxon>
        <taxon>Actinomycetes</taxon>
        <taxon>Kitasatosporales</taxon>
        <taxon>Streptomycetaceae</taxon>
        <taxon>Streptomyces</taxon>
    </lineage>
</organism>
<comment type="caution">
    <text evidence="1">The sequence shown here is derived from an EMBL/GenBank/DDBJ whole genome shotgun (WGS) entry which is preliminary data.</text>
</comment>
<gene>
    <name evidence="1" type="ORF">GCM10022295_30180</name>
</gene>